<keyword evidence="11" id="KW-0966">Cell projection</keyword>
<protein>
    <recommendedName>
        <fullName evidence="3 9">Flagellar biosynthetic protein FliR</fullName>
    </recommendedName>
</protein>
<dbReference type="Pfam" id="PF01311">
    <property type="entry name" value="Bac_export_1"/>
    <property type="match status" value="1"/>
</dbReference>
<dbReference type="RefSeq" id="WP_045043231.1">
    <property type="nucleotide sequence ID" value="NZ_JZTB01000013.1"/>
</dbReference>
<dbReference type="GO" id="GO:0044780">
    <property type="term" value="P:bacterial-type flagellum assembly"/>
    <property type="evidence" value="ECO:0007669"/>
    <property type="project" value="UniProtKB-UniRule"/>
</dbReference>
<evidence type="ECO:0000256" key="4">
    <source>
        <dbReference type="ARBA" id="ARBA00022475"/>
    </source>
</evidence>
<dbReference type="PANTHER" id="PTHR30065:SF8">
    <property type="entry name" value="FLAGELLAR BIOSYNTHETIC PROTEIN FLIR"/>
    <property type="match status" value="1"/>
</dbReference>
<dbReference type="AlphaFoldDB" id="A0AAX0YQK5"/>
<dbReference type="EMBL" id="PYOZ01000030">
    <property type="protein sequence ID" value="PSX38942.1"/>
    <property type="molecule type" value="Genomic_DNA"/>
</dbReference>
<evidence type="ECO:0000313" key="12">
    <source>
        <dbReference type="Proteomes" id="UP000240728"/>
    </source>
</evidence>
<comment type="subcellular location">
    <subcellularLocation>
        <location evidence="10">Cell membrane</location>
        <topology evidence="10">Multi-pass membrane protein</topology>
    </subcellularLocation>
    <subcellularLocation>
        <location evidence="10">Bacterial flagellum basal body</location>
    </subcellularLocation>
</comment>
<dbReference type="GO" id="GO:0006605">
    <property type="term" value="P:protein targeting"/>
    <property type="evidence" value="ECO:0007669"/>
    <property type="project" value="UniProtKB-UniRule"/>
</dbReference>
<comment type="similarity">
    <text evidence="2 10">Belongs to the FliR/MopE/SpaR family.</text>
</comment>
<keyword evidence="12" id="KW-1185">Reference proteome</keyword>
<keyword evidence="4 10" id="KW-1003">Cell membrane</keyword>
<dbReference type="NCBIfam" id="TIGR01400">
    <property type="entry name" value="fliR"/>
    <property type="match status" value="1"/>
</dbReference>
<feature type="transmembrane region" description="Helical" evidence="10">
    <location>
        <begin position="20"/>
        <end position="40"/>
    </location>
</feature>
<keyword evidence="11" id="KW-0969">Cilium</keyword>
<evidence type="ECO:0000256" key="1">
    <source>
        <dbReference type="ARBA" id="ARBA00002578"/>
    </source>
</evidence>
<reference evidence="11 12" key="1">
    <citation type="submission" date="2018-01" db="EMBL/GenBank/DDBJ databases">
        <title>Whole genome sequencing of Histamine producing bacteria.</title>
        <authorList>
            <person name="Butler K."/>
        </authorList>
    </citation>
    <scope>NUCLEOTIDE SEQUENCE [LARGE SCALE GENOMIC DNA]</scope>
    <source>
        <strain evidence="11 12">A1-4</strain>
    </source>
</reference>
<feature type="transmembrane region" description="Helical" evidence="10">
    <location>
        <begin position="52"/>
        <end position="68"/>
    </location>
</feature>
<evidence type="ECO:0000256" key="7">
    <source>
        <dbReference type="ARBA" id="ARBA00023136"/>
    </source>
</evidence>
<evidence type="ECO:0000256" key="3">
    <source>
        <dbReference type="ARBA" id="ARBA00021717"/>
    </source>
</evidence>
<evidence type="ECO:0000256" key="10">
    <source>
        <dbReference type="RuleBase" id="RU362071"/>
    </source>
</evidence>
<sequence length="266" mass="29146">MDAYSVLLKYMYGIYSPHNLSSFFYVLFRVSAFVAVAPFFGDTVVPKKIKGVLVFMLSAYIAPLLPVPKELELYAYTSAVMSALLQQILIGLILGLICKGFFDTLRMAGQNISNAIQLAFAQMIEPGSGSQSSVIGNILNTVGKMYFLSSLGLLFLIGIFIKSFYDMPISADFLSNKSYFDIACWMGKIFSIGMMLSIPSVGVALLINAAMAIVTRSAPSLNIFSIGFPLVIISGVIALIQIMPYLLEKFLVSSDYYFQIINNIGL</sequence>
<evidence type="ECO:0000256" key="6">
    <source>
        <dbReference type="ARBA" id="ARBA00022989"/>
    </source>
</evidence>
<comment type="function">
    <text evidence="1 10">Role in flagellar biosynthesis.</text>
</comment>
<feature type="transmembrane region" description="Helical" evidence="10">
    <location>
        <begin position="226"/>
        <end position="247"/>
    </location>
</feature>
<dbReference type="GO" id="GO:0009425">
    <property type="term" value="C:bacterial-type flagellum basal body"/>
    <property type="evidence" value="ECO:0007669"/>
    <property type="project" value="UniProtKB-SubCell"/>
</dbReference>
<feature type="transmembrane region" description="Helical" evidence="10">
    <location>
        <begin position="185"/>
        <end position="214"/>
    </location>
</feature>
<dbReference type="PRINTS" id="PR00953">
    <property type="entry name" value="TYPE3IMRPROT"/>
</dbReference>
<dbReference type="PANTHER" id="PTHR30065">
    <property type="entry name" value="FLAGELLAR BIOSYNTHETIC PROTEIN FLIR"/>
    <property type="match status" value="1"/>
</dbReference>
<evidence type="ECO:0000256" key="5">
    <source>
        <dbReference type="ARBA" id="ARBA00022692"/>
    </source>
</evidence>
<name>A0AAX0YQK5_9GAMM</name>
<keyword evidence="6 10" id="KW-1133">Transmembrane helix</keyword>
<evidence type="ECO:0000256" key="8">
    <source>
        <dbReference type="ARBA" id="ARBA00023143"/>
    </source>
</evidence>
<dbReference type="InterPro" id="IPR006303">
    <property type="entry name" value="FliR"/>
</dbReference>
<comment type="caution">
    <text evidence="11">The sequence shown here is derived from an EMBL/GenBank/DDBJ whole genome shotgun (WGS) entry which is preliminary data.</text>
</comment>
<feature type="transmembrane region" description="Helical" evidence="10">
    <location>
        <begin position="145"/>
        <end position="165"/>
    </location>
</feature>
<keyword evidence="7 10" id="KW-0472">Membrane</keyword>
<proteinExistence type="inferred from homology"/>
<accession>A0AAX0YQK5</accession>
<dbReference type="InterPro" id="IPR002010">
    <property type="entry name" value="T3SS_IM_R"/>
</dbReference>
<evidence type="ECO:0000256" key="2">
    <source>
        <dbReference type="ARBA" id="ARBA00009772"/>
    </source>
</evidence>
<keyword evidence="11" id="KW-0282">Flagellum</keyword>
<dbReference type="Proteomes" id="UP000240728">
    <property type="component" value="Unassembled WGS sequence"/>
</dbReference>
<organism evidence="11 12">
    <name type="scientific">Photobacterium kishitanii</name>
    <dbReference type="NCBI Taxonomy" id="318456"/>
    <lineage>
        <taxon>Bacteria</taxon>
        <taxon>Pseudomonadati</taxon>
        <taxon>Pseudomonadota</taxon>
        <taxon>Gammaproteobacteria</taxon>
        <taxon>Vibrionales</taxon>
        <taxon>Vibrionaceae</taxon>
        <taxon>Photobacterium</taxon>
    </lineage>
</organism>
<keyword evidence="5 10" id="KW-0812">Transmembrane</keyword>
<keyword evidence="8 10" id="KW-0975">Bacterial flagellum</keyword>
<evidence type="ECO:0000256" key="9">
    <source>
        <dbReference type="NCBIfam" id="TIGR01400"/>
    </source>
</evidence>
<feature type="transmembrane region" description="Helical" evidence="10">
    <location>
        <begin position="74"/>
        <end position="97"/>
    </location>
</feature>
<gene>
    <name evidence="11" type="primary">fliR</name>
    <name evidence="11" type="ORF">C0W53_22310</name>
</gene>
<dbReference type="GO" id="GO:0005886">
    <property type="term" value="C:plasma membrane"/>
    <property type="evidence" value="ECO:0007669"/>
    <property type="project" value="UniProtKB-SubCell"/>
</dbReference>
<evidence type="ECO:0000313" key="11">
    <source>
        <dbReference type="EMBL" id="PSX38942.1"/>
    </source>
</evidence>